<dbReference type="SMART" id="SM00421">
    <property type="entry name" value="HTH_LUXR"/>
    <property type="match status" value="1"/>
</dbReference>
<dbReference type="InterPro" id="IPR036388">
    <property type="entry name" value="WH-like_DNA-bd_sf"/>
</dbReference>
<dbReference type="SUPFAM" id="SSF46894">
    <property type="entry name" value="C-terminal effector domain of the bipartite response regulators"/>
    <property type="match status" value="1"/>
</dbReference>
<dbReference type="InterPro" id="IPR036693">
    <property type="entry name" value="TF_LuxR_autoind-bd_dom_sf"/>
</dbReference>
<dbReference type="Proteomes" id="UP000010792">
    <property type="component" value="Chromosome"/>
</dbReference>
<keyword evidence="1" id="KW-0805">Transcription regulation</keyword>
<name>L0NG97_9HYPH</name>
<dbReference type="KEGG" id="rht:NT26_2389"/>
<sequence>MSAVLEPTSRTMAVPSAAVERQVALSSAIAAAATRSEVLTAMEDAAEAFGFAHVTLMAKPGDDDEYMSRLIIQTTLPEDFVRQFDRNRFLVACPVMPTLFDTMLPQAWTLGGLERDGIVPAPITRLMRRFSLFTTVVMPLHSFDGARFLLRFDGKRPSLRQSEINEFAVISLHAFEVFDRIRRTEEIAIPRPLSMRELEVVRWTAQGKTSVEIGRILSLSDHTINAHLTNAIKKLDCVNRTQLVAKAIRLGLIP</sequence>
<keyword evidence="2" id="KW-0238">DNA-binding</keyword>
<dbReference type="PROSITE" id="PS00622">
    <property type="entry name" value="HTH_LUXR_1"/>
    <property type="match status" value="1"/>
</dbReference>
<evidence type="ECO:0000313" key="5">
    <source>
        <dbReference type="EMBL" id="CCF20113.1"/>
    </source>
</evidence>
<dbReference type="EMBL" id="FO082820">
    <property type="protein sequence ID" value="CCF20113.1"/>
    <property type="molecule type" value="Genomic_DNA"/>
</dbReference>
<organism evidence="5 6">
    <name type="scientific">Pseudorhizobium banfieldiae</name>
    <dbReference type="NCBI Taxonomy" id="1125847"/>
    <lineage>
        <taxon>Bacteria</taxon>
        <taxon>Pseudomonadati</taxon>
        <taxon>Pseudomonadota</taxon>
        <taxon>Alphaproteobacteria</taxon>
        <taxon>Hyphomicrobiales</taxon>
        <taxon>Rhizobiaceae</taxon>
        <taxon>Rhizobium/Agrobacterium group</taxon>
        <taxon>Pseudorhizobium</taxon>
    </lineage>
</organism>
<dbReference type="CDD" id="cd06170">
    <property type="entry name" value="LuxR_C_like"/>
    <property type="match status" value="1"/>
</dbReference>
<evidence type="ECO:0000256" key="1">
    <source>
        <dbReference type="ARBA" id="ARBA00023015"/>
    </source>
</evidence>
<dbReference type="GO" id="GO:0003677">
    <property type="term" value="F:DNA binding"/>
    <property type="evidence" value="ECO:0007669"/>
    <property type="project" value="UniProtKB-KW"/>
</dbReference>
<reference evidence="5 6" key="1">
    <citation type="journal article" date="2013" name="Genome Biol. Evol.">
        <title>Life in an arsenic-containing gold mine: genome and physiology of the autotrophic arsenite-oxidizing bacterium rhizobium sp. NT-26.</title>
        <authorList>
            <person name="Andres J."/>
            <person name="Arsene-Ploetze F."/>
            <person name="Barbe V."/>
            <person name="Brochier-Armanet C."/>
            <person name="Cleiss-Arnold J."/>
            <person name="Coppee J.Y."/>
            <person name="Dillies M.A."/>
            <person name="Geist"/>
            <person name="L"/>
            <person name="Joublin A."/>
            <person name="Koechler S."/>
            <person name="Lassalle F."/>
            <person name="Marchal M."/>
            <person name="Medigue C."/>
            <person name="Muller D."/>
            <person name="Nesme X."/>
            <person name="Plewniak F."/>
            <person name="Proux C."/>
            <person name="Ramirez-Bahena M.H."/>
            <person name="Schenowitz C."/>
            <person name="Sismeiro O."/>
            <person name="Vallenet D."/>
            <person name="Santini J.M."/>
            <person name="Bertin P.N."/>
        </authorList>
    </citation>
    <scope>NUCLEOTIDE SEQUENCE [LARGE SCALE GENOMIC DNA]</scope>
    <source>
        <strain evidence="5 6">NT-26</strain>
    </source>
</reference>
<accession>L0NG97</accession>
<evidence type="ECO:0000313" key="6">
    <source>
        <dbReference type="Proteomes" id="UP000010792"/>
    </source>
</evidence>
<dbReference type="PRINTS" id="PR00038">
    <property type="entry name" value="HTHLUXR"/>
</dbReference>
<dbReference type="Pfam" id="PF00196">
    <property type="entry name" value="GerE"/>
    <property type="match status" value="1"/>
</dbReference>
<dbReference type="Gene3D" id="1.10.10.10">
    <property type="entry name" value="Winged helix-like DNA-binding domain superfamily/Winged helix DNA-binding domain"/>
    <property type="match status" value="1"/>
</dbReference>
<feature type="domain" description="HTH luxR-type" evidence="4">
    <location>
        <begin position="186"/>
        <end position="251"/>
    </location>
</feature>
<dbReference type="SUPFAM" id="SSF75516">
    <property type="entry name" value="Pheromone-binding domain of LuxR-like quorum-sensing transcription factors"/>
    <property type="match status" value="1"/>
</dbReference>
<gene>
    <name evidence="5" type="ORF">NT26_2389</name>
</gene>
<evidence type="ECO:0000259" key="4">
    <source>
        <dbReference type="PROSITE" id="PS50043"/>
    </source>
</evidence>
<dbReference type="InterPro" id="IPR005143">
    <property type="entry name" value="TF_LuxR_autoind-bd_dom"/>
</dbReference>
<protein>
    <submittedName>
        <fullName evidence="5">Putative transcriptional regulator protein, LuxR family</fullName>
    </submittedName>
</protein>
<keyword evidence="6" id="KW-1185">Reference proteome</keyword>
<dbReference type="STRING" id="1125847.NT26_2389"/>
<evidence type="ECO:0000256" key="2">
    <source>
        <dbReference type="ARBA" id="ARBA00023125"/>
    </source>
</evidence>
<dbReference type="GO" id="GO:0006355">
    <property type="term" value="P:regulation of DNA-templated transcription"/>
    <property type="evidence" value="ECO:0007669"/>
    <property type="project" value="InterPro"/>
</dbReference>
<dbReference type="PANTHER" id="PTHR44688:SF16">
    <property type="entry name" value="DNA-BINDING TRANSCRIPTIONAL ACTIVATOR DEVR_DOSR"/>
    <property type="match status" value="1"/>
</dbReference>
<keyword evidence="3" id="KW-0804">Transcription</keyword>
<evidence type="ECO:0000256" key="3">
    <source>
        <dbReference type="ARBA" id="ARBA00023163"/>
    </source>
</evidence>
<dbReference type="InterPro" id="IPR016032">
    <property type="entry name" value="Sig_transdc_resp-reg_C-effctor"/>
</dbReference>
<dbReference type="PANTHER" id="PTHR44688">
    <property type="entry name" value="DNA-BINDING TRANSCRIPTIONAL ACTIVATOR DEVR_DOSR"/>
    <property type="match status" value="1"/>
</dbReference>
<dbReference type="Pfam" id="PF03472">
    <property type="entry name" value="Autoind_bind"/>
    <property type="match status" value="1"/>
</dbReference>
<dbReference type="InterPro" id="IPR000792">
    <property type="entry name" value="Tscrpt_reg_LuxR_C"/>
</dbReference>
<dbReference type="PROSITE" id="PS50043">
    <property type="entry name" value="HTH_LUXR_2"/>
    <property type="match status" value="1"/>
</dbReference>
<dbReference type="Gene3D" id="3.30.450.80">
    <property type="entry name" value="Transcription factor LuxR-like, autoinducer-binding domain"/>
    <property type="match status" value="1"/>
</dbReference>
<dbReference type="AlphaFoldDB" id="L0NG97"/>
<proteinExistence type="predicted"/>